<keyword evidence="1" id="KW-0732">Signal</keyword>
<feature type="signal peptide" evidence="1">
    <location>
        <begin position="1"/>
        <end position="23"/>
    </location>
</feature>
<dbReference type="Gene3D" id="2.60.120.1440">
    <property type="match status" value="1"/>
</dbReference>
<sequence>MKKIFKVFFFLFILFIFSFPVSASQPEWPLDFESNISIYGETLEVVVRDGKVVEAGFRLNKSMFENSRYKVVPDLIDISQTPTDVQELHNNYETWYYMDEKNYANYQELETDGEMIISDDLTLMEFAILGAAGYHPAIIIENYHIEQISYRQGVLEISVNKHEEIRYTRFEIEGYPDKMLEGSVTDTIKYRFLNRAETSRNLRENQADWDVEKKVDRYIDVFKLKNHYSHYLGHRNLGSFKEEYEIENTRMRLSNLGNTVKEEADRFDAAGSISYVYGIVEIKKLGSDEWVNAKQQDQLIPGDRIRTGRASHVEIVHEKAQKIISLNPNSDVEFKEELKARSKWSEALRMFFGFIYINGKETEGELNVHTPKAICGSRGTIYSIEVDDEQGVETFSVYQGTIVIAAAENIDNYEEIDNEKLDEIGTFLEAGQRIKIDQDGNISSIENLSDAEIKEGIKNSEAN</sequence>
<reference evidence="3 4" key="2">
    <citation type="journal article" date="2011" name="J. Bacteriol.">
        <title>Complete Genome Sequence of the Haloalkaliphilic, Hydrogen Producing Halanaerobium hydrogenoformans.</title>
        <authorList>
            <person name="Brown S.D."/>
            <person name="Begemann M.B."/>
            <person name="Mormile M.R."/>
            <person name="Wall J.D."/>
            <person name="Han C.S."/>
            <person name="Goodwin L.A."/>
            <person name="Pitluck S."/>
            <person name="Land M.L."/>
            <person name="Hauser L.J."/>
            <person name="Elias D.A."/>
        </authorList>
    </citation>
    <scope>NUCLEOTIDE SEQUENCE [LARGE SCALE GENOMIC DNA]</scope>
    <source>
        <strain evidence="4">sapolanicus</strain>
    </source>
</reference>
<dbReference type="HOGENOM" id="CLU_590202_0_0_9"/>
<dbReference type="STRING" id="656519.Halsa_0537"/>
<feature type="chain" id="PRO_5003187975" description="FecR protein domain-containing protein" evidence="1">
    <location>
        <begin position="24"/>
        <end position="463"/>
    </location>
</feature>
<evidence type="ECO:0000259" key="2">
    <source>
        <dbReference type="Pfam" id="PF04773"/>
    </source>
</evidence>
<dbReference type="RefSeq" id="WP_013405111.1">
    <property type="nucleotide sequence ID" value="NC_014654.1"/>
</dbReference>
<dbReference type="Proteomes" id="UP000007434">
    <property type="component" value="Chromosome"/>
</dbReference>
<gene>
    <name evidence="3" type="ordered locus">Halsa_0537</name>
</gene>
<dbReference type="OrthoDB" id="2888245at2"/>
<proteinExistence type="predicted"/>
<name>E4RPI2_HALHG</name>
<reference evidence="3 4" key="1">
    <citation type="submission" date="2010-11" db="EMBL/GenBank/DDBJ databases">
        <title>Complete sequence of Halanaerobium sp. sapolanicus.</title>
        <authorList>
            <consortium name="US DOE Joint Genome Institute"/>
            <person name="Lucas S."/>
            <person name="Copeland A."/>
            <person name="Lapidus A."/>
            <person name="Cheng J.-F."/>
            <person name="Bruce D."/>
            <person name="Goodwin L."/>
            <person name="Pitluck S."/>
            <person name="Davenport K."/>
            <person name="Detter J.C."/>
            <person name="Han C."/>
            <person name="Tapia R."/>
            <person name="Land M."/>
            <person name="Hauser L."/>
            <person name="Jeffries C."/>
            <person name="Kyrpides N."/>
            <person name="Ivanova N."/>
            <person name="Mikhailova N."/>
            <person name="Begemann M.B."/>
            <person name="Mormile M.R."/>
            <person name="Wall J.D."/>
            <person name="Elias D.A."/>
            <person name="Woyke T."/>
        </authorList>
    </citation>
    <scope>NUCLEOTIDE SEQUENCE [LARGE SCALE GENOMIC DNA]</scope>
    <source>
        <strain evidence="4">sapolanicus</strain>
    </source>
</reference>
<evidence type="ECO:0000256" key="1">
    <source>
        <dbReference type="SAM" id="SignalP"/>
    </source>
</evidence>
<dbReference type="PANTHER" id="PTHR38731:SF3">
    <property type="entry name" value="BLL6125 PROTEIN"/>
    <property type="match status" value="1"/>
</dbReference>
<organism evidence="3 4">
    <name type="scientific">Halanaerobium hydrogeniformans</name>
    <name type="common">Halanaerobium sp. (strain sapolanicus)</name>
    <dbReference type="NCBI Taxonomy" id="656519"/>
    <lineage>
        <taxon>Bacteria</taxon>
        <taxon>Bacillati</taxon>
        <taxon>Bacillota</taxon>
        <taxon>Clostridia</taxon>
        <taxon>Halanaerobiales</taxon>
        <taxon>Halanaerobiaceae</taxon>
        <taxon>Halanaerobium</taxon>
    </lineage>
</organism>
<keyword evidence="4" id="KW-1185">Reference proteome</keyword>
<dbReference type="PANTHER" id="PTHR38731">
    <property type="entry name" value="LIPL45-RELATED LIPOPROTEIN-RELATED"/>
    <property type="match status" value="1"/>
</dbReference>
<evidence type="ECO:0000313" key="3">
    <source>
        <dbReference type="EMBL" id="ADQ14005.1"/>
    </source>
</evidence>
<feature type="domain" description="FecR protein" evidence="2">
    <location>
        <begin position="303"/>
        <end position="402"/>
    </location>
</feature>
<dbReference type="AlphaFoldDB" id="E4RPI2"/>
<dbReference type="KEGG" id="has:Halsa_0537"/>
<dbReference type="EMBL" id="CP002304">
    <property type="protein sequence ID" value="ADQ14005.1"/>
    <property type="molecule type" value="Genomic_DNA"/>
</dbReference>
<evidence type="ECO:0000313" key="4">
    <source>
        <dbReference type="Proteomes" id="UP000007434"/>
    </source>
</evidence>
<protein>
    <recommendedName>
        <fullName evidence="2">FecR protein domain-containing protein</fullName>
    </recommendedName>
</protein>
<dbReference type="InterPro" id="IPR006860">
    <property type="entry name" value="FecR"/>
</dbReference>
<accession>E4RPI2</accession>
<dbReference type="Pfam" id="PF04773">
    <property type="entry name" value="FecR"/>
    <property type="match status" value="1"/>
</dbReference>